<keyword evidence="3" id="KW-1185">Reference proteome</keyword>
<evidence type="ECO:0000256" key="1">
    <source>
        <dbReference type="SAM" id="MobiDB-lite"/>
    </source>
</evidence>
<feature type="compositionally biased region" description="Basic residues" evidence="1">
    <location>
        <begin position="1"/>
        <end position="13"/>
    </location>
</feature>
<protein>
    <submittedName>
        <fullName evidence="2">Uncharacterized protein</fullName>
    </submittedName>
</protein>
<comment type="caution">
    <text evidence="2">The sequence shown here is derived from an EMBL/GenBank/DDBJ whole genome shotgun (WGS) entry which is preliminary data.</text>
</comment>
<reference evidence="2 3" key="1">
    <citation type="submission" date="2016-10" db="EMBL/GenBank/DDBJ databases">
        <title>Comparative genomics uncovers the prolific and rare metabolic potential of the cyanobacterial genus Moorea.</title>
        <authorList>
            <person name="Leao T."/>
            <person name="Castelao G."/>
            <person name="Korobeynikov A."/>
            <person name="Monroe E.A."/>
            <person name="Podell S."/>
            <person name="Glukhov E."/>
            <person name="Allen E."/>
            <person name="Gerwick W.H."/>
            <person name="Gerwick L."/>
        </authorList>
    </citation>
    <scope>NUCLEOTIDE SEQUENCE [LARGE SCALE GENOMIC DNA]</scope>
    <source>
        <strain evidence="2 3">PNG5-198</strain>
    </source>
</reference>
<evidence type="ECO:0000313" key="3">
    <source>
        <dbReference type="Proteomes" id="UP000186657"/>
    </source>
</evidence>
<dbReference type="RefSeq" id="WP_075896197.1">
    <property type="nucleotide sequence ID" value="NZ_MKZS01000001.1"/>
</dbReference>
<feature type="region of interest" description="Disordered" evidence="1">
    <location>
        <begin position="1"/>
        <end position="21"/>
    </location>
</feature>
<sequence length="128" mass="14000">MYIKRGGKGSHHTKMNDPGQKATLRERRAERLWLAIAVATLFLVSIGGEAEANLPASSLPPLDDEMSSSAQTKENPSIPEKQILLLKTNPTRFLSCFRRGFLRILASAIKGMPLPTGRFIPDFSPAPG</sequence>
<organism evidence="2 3">
    <name type="scientific">Moorena bouillonii PNG</name>
    <dbReference type="NCBI Taxonomy" id="568701"/>
    <lineage>
        <taxon>Bacteria</taxon>
        <taxon>Bacillati</taxon>
        <taxon>Cyanobacteriota</taxon>
        <taxon>Cyanophyceae</taxon>
        <taxon>Coleofasciculales</taxon>
        <taxon>Coleofasciculaceae</taxon>
        <taxon>Moorena</taxon>
    </lineage>
</organism>
<feature type="region of interest" description="Disordered" evidence="1">
    <location>
        <begin position="54"/>
        <end position="76"/>
    </location>
</feature>
<dbReference type="AlphaFoldDB" id="A0A1U7MWI5"/>
<accession>A0A1U7MWI5</accession>
<evidence type="ECO:0000313" key="2">
    <source>
        <dbReference type="EMBL" id="OLT58055.1"/>
    </source>
</evidence>
<dbReference type="Proteomes" id="UP000186657">
    <property type="component" value="Unassembled WGS sequence"/>
</dbReference>
<gene>
    <name evidence="2" type="ORF">BJP37_02360</name>
</gene>
<dbReference type="EMBL" id="MKZS01000001">
    <property type="protein sequence ID" value="OLT58055.1"/>
    <property type="molecule type" value="Genomic_DNA"/>
</dbReference>
<name>A0A1U7MWI5_9CYAN</name>
<proteinExistence type="predicted"/>